<dbReference type="InterPro" id="IPR029058">
    <property type="entry name" value="AB_hydrolase_fold"/>
</dbReference>
<evidence type="ECO:0000313" key="2">
    <source>
        <dbReference type="Proteomes" id="UP001526166"/>
    </source>
</evidence>
<sequence length="206" mass="22266">MRRHWLAREGADELTLVFSGWGLGAAPFTALTGAADVLVVNDYIDLDDPLPEVAGYARLRLLAYSFGVASAAHWLARTGVRPARLVAVNGTLHPVDPQRGIPPETVAGTADGLNAENFVRFCQRAGVTEPVPAIDYHAAAAELRVIAARGAAQEIPFNRIWIADGDRIIPTAAQVLAWSEQAAVVRRIPGGHMPFRPGQSWQEWFA</sequence>
<accession>A0ABT2ZYZ5</accession>
<proteinExistence type="predicted"/>
<dbReference type="EMBL" id="JAOWKW010000006">
    <property type="protein sequence ID" value="MCV2878967.1"/>
    <property type="molecule type" value="Genomic_DNA"/>
</dbReference>
<dbReference type="RefSeq" id="WP_263847754.1">
    <property type="nucleotide sequence ID" value="NZ_JAOWKW010000006.1"/>
</dbReference>
<dbReference type="InterPro" id="IPR007398">
    <property type="entry name" value="BioG"/>
</dbReference>
<organism evidence="1 2">
    <name type="scientific">Sedimentimonas flavescens</name>
    <dbReference type="NCBI Taxonomy" id="2851012"/>
    <lineage>
        <taxon>Bacteria</taxon>
        <taxon>Pseudomonadati</taxon>
        <taxon>Pseudomonadota</taxon>
        <taxon>Alphaproteobacteria</taxon>
        <taxon>Rhodobacterales</taxon>
        <taxon>Rhodobacter group</taxon>
        <taxon>Sedimentimonas</taxon>
    </lineage>
</organism>
<reference evidence="1 2" key="1">
    <citation type="submission" date="2022-10" db="EMBL/GenBank/DDBJ databases">
        <title>Sinirhodobacter sp. nov., isolated from ocean surface sediments.</title>
        <authorList>
            <person name="He W."/>
            <person name="Wang L."/>
            <person name="Zhang D.-F."/>
        </authorList>
    </citation>
    <scope>NUCLEOTIDE SEQUENCE [LARGE SCALE GENOMIC DNA]</scope>
    <source>
        <strain evidence="1 2">WL0115</strain>
    </source>
</reference>
<keyword evidence="2" id="KW-1185">Reference proteome</keyword>
<protein>
    <submittedName>
        <fullName evidence="1">DUF452 family protein</fullName>
    </submittedName>
</protein>
<evidence type="ECO:0000313" key="1">
    <source>
        <dbReference type="EMBL" id="MCV2878967.1"/>
    </source>
</evidence>
<dbReference type="Gene3D" id="3.40.50.1820">
    <property type="entry name" value="alpha/beta hydrolase"/>
    <property type="match status" value="1"/>
</dbReference>
<name>A0ABT2ZYZ5_9RHOB</name>
<dbReference type="Proteomes" id="UP001526166">
    <property type="component" value="Unassembled WGS sequence"/>
</dbReference>
<dbReference type="Pfam" id="PF04301">
    <property type="entry name" value="BioG"/>
    <property type="match status" value="1"/>
</dbReference>
<comment type="caution">
    <text evidence="1">The sequence shown here is derived from an EMBL/GenBank/DDBJ whole genome shotgun (WGS) entry which is preliminary data.</text>
</comment>
<gene>
    <name evidence="1" type="ORF">OE699_08865</name>
</gene>
<dbReference type="SUPFAM" id="SSF53474">
    <property type="entry name" value="alpha/beta-Hydrolases"/>
    <property type="match status" value="1"/>
</dbReference>